<sequence length="89" mass="10283">MNVLTIPTTRRIDLQKSFIPAVRPSVDYRKTSLEEKVTLLLTHDLVRLGWRLHSNTEKSFELAAPNAYSKEIIKQAMAYSRNALINRNQ</sequence>
<evidence type="ECO:0000313" key="2">
    <source>
        <dbReference type="Proteomes" id="UP000034879"/>
    </source>
</evidence>
<dbReference type="AlphaFoldDB" id="A0A0G1T013"/>
<feature type="non-terminal residue" evidence="1">
    <location>
        <position position="89"/>
    </location>
</feature>
<dbReference type="Proteomes" id="UP000034879">
    <property type="component" value="Unassembled WGS sequence"/>
</dbReference>
<reference evidence="1 2" key="1">
    <citation type="journal article" date="2015" name="Nature">
        <title>rRNA introns, odd ribosomes, and small enigmatic genomes across a large radiation of phyla.</title>
        <authorList>
            <person name="Brown C.T."/>
            <person name="Hug L.A."/>
            <person name="Thomas B.C."/>
            <person name="Sharon I."/>
            <person name="Castelle C.J."/>
            <person name="Singh A."/>
            <person name="Wilkins M.J."/>
            <person name="Williams K.H."/>
            <person name="Banfield J.F."/>
        </authorList>
    </citation>
    <scope>NUCLEOTIDE SEQUENCE [LARGE SCALE GENOMIC DNA]</scope>
</reference>
<evidence type="ECO:0000313" key="1">
    <source>
        <dbReference type="EMBL" id="KKU75141.1"/>
    </source>
</evidence>
<name>A0A0G1T013_9BACT</name>
<protein>
    <submittedName>
        <fullName evidence="1">Uncharacterized protein</fullName>
    </submittedName>
</protein>
<proteinExistence type="predicted"/>
<comment type="caution">
    <text evidence="1">The sequence shown here is derived from an EMBL/GenBank/DDBJ whole genome shotgun (WGS) entry which is preliminary data.</text>
</comment>
<organism evidence="1 2">
    <name type="scientific">Candidatus Nomurabacteria bacterium GW2011_GWB1_47_6</name>
    <dbReference type="NCBI Taxonomy" id="1618749"/>
    <lineage>
        <taxon>Bacteria</taxon>
        <taxon>Candidatus Nomuraibacteriota</taxon>
    </lineage>
</organism>
<accession>A0A0G1T013</accession>
<dbReference type="EMBL" id="LCOJ01000022">
    <property type="protein sequence ID" value="KKU75141.1"/>
    <property type="molecule type" value="Genomic_DNA"/>
</dbReference>
<gene>
    <name evidence="1" type="ORF">UY01_C0022G0001</name>
</gene>